<accession>A0ACB9SSD9</accession>
<dbReference type="EMBL" id="CM043021">
    <property type="protein sequence ID" value="KAI4458018.1"/>
    <property type="molecule type" value="Genomic_DNA"/>
</dbReference>
<gene>
    <name evidence="1" type="ORF">MML48_7g00013122</name>
</gene>
<comment type="caution">
    <text evidence="1">The sequence shown here is derived from an EMBL/GenBank/DDBJ whole genome shotgun (WGS) entry which is preliminary data.</text>
</comment>
<dbReference type="Proteomes" id="UP001056778">
    <property type="component" value="Chromosome 7"/>
</dbReference>
<proteinExistence type="predicted"/>
<sequence>MESNSIEQIMLLYKEQLLQVGKALSHTKDPEEQEKLIALKNDIEQLLNLTCENYSDASCSSVNDIANNSLEEEYEEFVTQMQKEGAITHSNKECTNEIDDQVKALEGTRCKAPHKHSWGDTMYHNALICSILCPLKNNDYEVKVMFINPTHQEMLPCPYLLDSDCKFSEDKCRFSHGKVVLFSQLKEYEEPNFEDVKIGSKVLAKGINKLWHRASVKRLFNKKCIVNFDCQSKDIELEFHDILPLGNEDVESDHDIDGEIETNYEDVINMSLVITPSTEVLGGWEKFTKGIGSKLMAKMGYVTGTGLGKCSDGILEPVSAVILPPGKSLDHCMKLRENANGDKDLFNAERKLKRLQKKQEIRNQKAYEREKSKVDVFNFLNHTLAEENCTPESSSLSKAEHRQQIKNENARSLNVASLKIEENIRKVERNVAKIKDNLKRHSNKNSQVYKKLLNQLNFNQHELKMLQDQEINIRNEQSVRHSKKTLTVF</sequence>
<name>A0ACB9SSD9_HOLOL</name>
<organism evidence="1 2">
    <name type="scientific">Holotrichia oblita</name>
    <name type="common">Chafer beetle</name>
    <dbReference type="NCBI Taxonomy" id="644536"/>
    <lineage>
        <taxon>Eukaryota</taxon>
        <taxon>Metazoa</taxon>
        <taxon>Ecdysozoa</taxon>
        <taxon>Arthropoda</taxon>
        <taxon>Hexapoda</taxon>
        <taxon>Insecta</taxon>
        <taxon>Pterygota</taxon>
        <taxon>Neoptera</taxon>
        <taxon>Endopterygota</taxon>
        <taxon>Coleoptera</taxon>
        <taxon>Polyphaga</taxon>
        <taxon>Scarabaeiformia</taxon>
        <taxon>Scarabaeidae</taxon>
        <taxon>Melolonthinae</taxon>
        <taxon>Holotrichia</taxon>
    </lineage>
</organism>
<reference evidence="1" key="1">
    <citation type="submission" date="2022-04" db="EMBL/GenBank/DDBJ databases">
        <title>Chromosome-scale genome assembly of Holotrichia oblita Faldermann.</title>
        <authorList>
            <person name="Rongchong L."/>
        </authorList>
    </citation>
    <scope>NUCLEOTIDE SEQUENCE</scope>
    <source>
        <strain evidence="1">81SQS9</strain>
    </source>
</reference>
<evidence type="ECO:0000313" key="1">
    <source>
        <dbReference type="EMBL" id="KAI4458018.1"/>
    </source>
</evidence>
<keyword evidence="2" id="KW-1185">Reference proteome</keyword>
<protein>
    <submittedName>
        <fullName evidence="1">Zinc finger ccch-type with g patch domain-containing protein</fullName>
    </submittedName>
</protein>
<evidence type="ECO:0000313" key="2">
    <source>
        <dbReference type="Proteomes" id="UP001056778"/>
    </source>
</evidence>